<protein>
    <submittedName>
        <fullName evidence="6">Uncharacterized protein</fullName>
    </submittedName>
</protein>
<feature type="region of interest" description="Disordered" evidence="5">
    <location>
        <begin position="463"/>
        <end position="487"/>
    </location>
</feature>
<dbReference type="EMBL" id="JBBPEH010000012">
    <property type="protein sequence ID" value="KAK7531290.1"/>
    <property type="molecule type" value="Genomic_DNA"/>
</dbReference>
<gene>
    <name evidence="6" type="ORF">J3D65DRAFT_109780</name>
</gene>
<name>A0ABR1L9F9_9PEZI</name>
<reference evidence="6 7" key="1">
    <citation type="submission" date="2024-04" db="EMBL/GenBank/DDBJ databases">
        <title>Phyllosticta paracitricarpa is synonymous to the EU quarantine fungus P. citricarpa based on phylogenomic analyses.</title>
        <authorList>
            <consortium name="Lawrence Berkeley National Laboratory"/>
            <person name="Van ingen-buijs V.A."/>
            <person name="Van westerhoven A.C."/>
            <person name="Haridas S."/>
            <person name="Skiadas P."/>
            <person name="Martin F."/>
            <person name="Groenewald J.Z."/>
            <person name="Crous P.W."/>
            <person name="Seidl M.F."/>
        </authorList>
    </citation>
    <scope>NUCLEOTIDE SEQUENCE [LARGE SCALE GENOMIC DNA]</scope>
    <source>
        <strain evidence="6 7">CPC 17464</strain>
    </source>
</reference>
<dbReference type="CDD" id="cd13182">
    <property type="entry name" value="EVH1-like_Dcp1"/>
    <property type="match status" value="1"/>
</dbReference>
<evidence type="ECO:0000256" key="2">
    <source>
        <dbReference type="ARBA" id="ARBA00008778"/>
    </source>
</evidence>
<proteinExistence type="inferred from homology"/>
<evidence type="ECO:0000256" key="5">
    <source>
        <dbReference type="SAM" id="MobiDB-lite"/>
    </source>
</evidence>
<dbReference type="Pfam" id="PF06058">
    <property type="entry name" value="DCP1"/>
    <property type="match status" value="1"/>
</dbReference>
<keyword evidence="7" id="KW-1185">Reference proteome</keyword>
<comment type="subcellular location">
    <subcellularLocation>
        <location evidence="1">Cytoplasm</location>
    </subcellularLocation>
</comment>
<evidence type="ECO:0000313" key="6">
    <source>
        <dbReference type="EMBL" id="KAK7531290.1"/>
    </source>
</evidence>
<evidence type="ECO:0000256" key="3">
    <source>
        <dbReference type="ARBA" id="ARBA00022490"/>
    </source>
</evidence>
<accession>A0ABR1L9F9</accession>
<dbReference type="Gene3D" id="2.30.29.30">
    <property type="entry name" value="Pleckstrin-homology domain (PH domain)/Phosphotyrosine-binding domain (PTB)"/>
    <property type="match status" value="1"/>
</dbReference>
<comment type="caution">
    <text evidence="6">The sequence shown here is derived from an EMBL/GenBank/DDBJ whole genome shotgun (WGS) entry which is preliminary data.</text>
</comment>
<evidence type="ECO:0000256" key="4">
    <source>
        <dbReference type="ARBA" id="ARBA00022664"/>
    </source>
</evidence>
<dbReference type="SUPFAM" id="SSF50729">
    <property type="entry name" value="PH domain-like"/>
    <property type="match status" value="1"/>
</dbReference>
<dbReference type="PANTHER" id="PTHR16290">
    <property type="entry name" value="TRANSCRIPTION FACTOR SMIF DECAPPING ENZYME DCP1"/>
    <property type="match status" value="1"/>
</dbReference>
<dbReference type="Proteomes" id="UP001360953">
    <property type="component" value="Unassembled WGS sequence"/>
</dbReference>
<dbReference type="RefSeq" id="XP_066651114.1">
    <property type="nucleotide sequence ID" value="XM_066793713.1"/>
</dbReference>
<comment type="similarity">
    <text evidence="2">Belongs to the DCP1 family.</text>
</comment>
<dbReference type="PANTHER" id="PTHR16290:SF0">
    <property type="entry name" value="DECAPPING PROTEIN 1, ISOFORM A"/>
    <property type="match status" value="1"/>
</dbReference>
<dbReference type="InterPro" id="IPR011993">
    <property type="entry name" value="PH-like_dom_sf"/>
</dbReference>
<dbReference type="GeneID" id="92026619"/>
<evidence type="ECO:0000313" key="7">
    <source>
        <dbReference type="Proteomes" id="UP001360953"/>
    </source>
</evidence>
<keyword evidence="4" id="KW-0507">mRNA processing</keyword>
<sequence>MLTCRYRAGNRVTEGGRELSGRGFSYDALQMSAITWPPLGFPTPQPQHHTTVPRRYPSPSSSAWESSLSTSVVISSIPFLLPTMSPSKEPPQSDYDTDTLQNDINLSVPVAGPRTTEVLNLSVLRRQDPNITGILSIAPYVVLYQISVETSTWEKSGTEGTMFVVQLTNSEIGSTRFAVVILNRRSLDNFIAELKTPEDVEVNEDFVILSVPTVDQEESQIYGLWIFSEPPPSSTAESREINARMIQECARMAETSRKAMQQLNPDYASSDHQEAPHSVPMGRQVSLRELFGQQREADADFSIHEHGAPSASSLPKPPAHAMPTPMFAPTADTQFFHAAPATKSPAINFSTAPSAGIQHHQYQAPAVQQHAPFQQQFPAQQQQQHGAVQPAPTNDVMGRDALLKLFTQRTDFDAPVETPFGTFTNFIQADDARVRAWSRANRPPPGSSPTYVTTFVKRLPNGKKLPPVVTITKGSSGGSSGEKPAAD</sequence>
<keyword evidence="3" id="KW-0963">Cytoplasm</keyword>
<evidence type="ECO:0000256" key="1">
    <source>
        <dbReference type="ARBA" id="ARBA00004496"/>
    </source>
</evidence>
<organism evidence="6 7">
    <name type="scientific">Phyllosticta citribraziliensis</name>
    <dbReference type="NCBI Taxonomy" id="989973"/>
    <lineage>
        <taxon>Eukaryota</taxon>
        <taxon>Fungi</taxon>
        <taxon>Dikarya</taxon>
        <taxon>Ascomycota</taxon>
        <taxon>Pezizomycotina</taxon>
        <taxon>Dothideomycetes</taxon>
        <taxon>Dothideomycetes incertae sedis</taxon>
        <taxon>Botryosphaeriales</taxon>
        <taxon>Phyllostictaceae</taxon>
        <taxon>Phyllosticta</taxon>
    </lineage>
</organism>
<dbReference type="InterPro" id="IPR010334">
    <property type="entry name" value="Dcp1"/>
</dbReference>